<feature type="domain" description="HTH cro/C1-type" evidence="2">
    <location>
        <begin position="5"/>
        <end position="59"/>
    </location>
</feature>
<dbReference type="Gene3D" id="1.10.260.40">
    <property type="entry name" value="lambda repressor-like DNA-binding domains"/>
    <property type="match status" value="1"/>
</dbReference>
<dbReference type="Pfam" id="PF01381">
    <property type="entry name" value="HTH_3"/>
    <property type="match status" value="1"/>
</dbReference>
<proteinExistence type="predicted"/>
<keyword evidence="4" id="KW-1185">Reference proteome</keyword>
<dbReference type="RefSeq" id="WP_014791181.1">
    <property type="nucleotide sequence ID" value="NC_018016.1"/>
</dbReference>
<dbReference type="CDD" id="cd00093">
    <property type="entry name" value="HTH_XRE"/>
    <property type="match status" value="1"/>
</dbReference>
<gene>
    <name evidence="3" type="ordered locus">Ornrh_1446</name>
</gene>
<reference evidence="3 4" key="1">
    <citation type="submission" date="2012-06" db="EMBL/GenBank/DDBJ databases">
        <title>The complete genome of Ornithobacterium rhinotracheale DSM 15997.</title>
        <authorList>
            <consortium name="US DOE Joint Genome Institute (JGI-PGF)"/>
            <person name="Lucas S."/>
            <person name="Copeland A."/>
            <person name="Lapidus A."/>
            <person name="Goodwin L."/>
            <person name="Pitluck S."/>
            <person name="Peters L."/>
            <person name="Mikhailova N."/>
            <person name="Teshima H."/>
            <person name="Kyrpides N."/>
            <person name="Mavromatis K."/>
            <person name="Pagani I."/>
            <person name="Ivanova N."/>
            <person name="Ovchinnikova G."/>
            <person name="Zeytun A."/>
            <person name="Detter J.C."/>
            <person name="Han C."/>
            <person name="Land M."/>
            <person name="Hauser L."/>
            <person name="Markowitz V."/>
            <person name="Cheng J.-F."/>
            <person name="Hugenholtz P."/>
            <person name="Woyke T."/>
            <person name="Wu D."/>
            <person name="Lang E."/>
            <person name="Kopitz M."/>
            <person name="Brambilla E."/>
            <person name="Klenk H.-P."/>
            <person name="Eisen J.A."/>
        </authorList>
    </citation>
    <scope>NUCLEOTIDE SEQUENCE [LARGE SCALE GENOMIC DNA]</scope>
    <source>
        <strain evidence="4">ATCC 51463 / DSM 15997 / CCUG 23171 / LMG 9086</strain>
    </source>
</reference>
<evidence type="ECO:0000259" key="2">
    <source>
        <dbReference type="PROSITE" id="PS50943"/>
    </source>
</evidence>
<dbReference type="SUPFAM" id="SSF47413">
    <property type="entry name" value="lambda repressor-like DNA-binding domains"/>
    <property type="match status" value="1"/>
</dbReference>
<sequence>MENTLKVKRAKKNITQEQLAQEIGVSRQTIHAIESKKYVPSTVLALKIAAYFETQVEAIFSLEETD</sequence>
<dbReference type="HOGENOM" id="CLU_066192_44_1_10"/>
<dbReference type="PANTHER" id="PTHR46558">
    <property type="entry name" value="TRACRIPTIONAL REGULATORY PROTEIN-RELATED-RELATED"/>
    <property type="match status" value="1"/>
</dbReference>
<dbReference type="AlphaFoldDB" id="I4A0Y5"/>
<name>I4A0Y5_ORNRL</name>
<keyword evidence="1" id="KW-0238">DNA-binding</keyword>
<evidence type="ECO:0000256" key="1">
    <source>
        <dbReference type="ARBA" id="ARBA00023125"/>
    </source>
</evidence>
<evidence type="ECO:0000313" key="3">
    <source>
        <dbReference type="EMBL" id="AFL97619.1"/>
    </source>
</evidence>
<dbReference type="GeneID" id="71568763"/>
<dbReference type="SMART" id="SM00530">
    <property type="entry name" value="HTH_XRE"/>
    <property type="match status" value="1"/>
</dbReference>
<dbReference type="EMBL" id="CP003283">
    <property type="protein sequence ID" value="AFL97619.1"/>
    <property type="molecule type" value="Genomic_DNA"/>
</dbReference>
<dbReference type="eggNOG" id="COG1476">
    <property type="taxonomic scope" value="Bacteria"/>
</dbReference>
<dbReference type="KEGG" id="orh:Ornrh_1446"/>
<dbReference type="PROSITE" id="PS50943">
    <property type="entry name" value="HTH_CROC1"/>
    <property type="match status" value="1"/>
</dbReference>
<dbReference type="InterPro" id="IPR010982">
    <property type="entry name" value="Lambda_DNA-bd_dom_sf"/>
</dbReference>
<accession>I4A0Y5</accession>
<protein>
    <submittedName>
        <fullName evidence="3">Putative transcriptional regulator</fullName>
    </submittedName>
</protein>
<evidence type="ECO:0000313" key="4">
    <source>
        <dbReference type="Proteomes" id="UP000006051"/>
    </source>
</evidence>
<organism evidence="3 4">
    <name type="scientific">Ornithobacterium rhinotracheale (strain ATCC 51463 / DSM 15997 / CCUG 23171 / CIP 104009 / LMG 9086)</name>
    <dbReference type="NCBI Taxonomy" id="867902"/>
    <lineage>
        <taxon>Bacteria</taxon>
        <taxon>Pseudomonadati</taxon>
        <taxon>Bacteroidota</taxon>
        <taxon>Flavobacteriia</taxon>
        <taxon>Flavobacteriales</taxon>
        <taxon>Weeksellaceae</taxon>
        <taxon>Ornithobacterium</taxon>
    </lineage>
</organism>
<dbReference type="STRING" id="867902.Ornrh_1446"/>
<dbReference type="PANTHER" id="PTHR46558:SF11">
    <property type="entry name" value="HTH-TYPE TRANSCRIPTIONAL REGULATOR XRE"/>
    <property type="match status" value="1"/>
</dbReference>
<dbReference type="Proteomes" id="UP000006051">
    <property type="component" value="Chromosome"/>
</dbReference>
<dbReference type="GO" id="GO:0003677">
    <property type="term" value="F:DNA binding"/>
    <property type="evidence" value="ECO:0007669"/>
    <property type="project" value="UniProtKB-KW"/>
</dbReference>
<dbReference type="GeneID" id="97258097"/>
<dbReference type="InterPro" id="IPR001387">
    <property type="entry name" value="Cro/C1-type_HTH"/>
</dbReference>